<evidence type="ECO:0000313" key="5">
    <source>
        <dbReference type="Proteomes" id="UP000694843"/>
    </source>
</evidence>
<keyword evidence="5" id="KW-1185">Reference proteome</keyword>
<protein>
    <submittedName>
        <fullName evidence="6">Uncharacterized protein LOC108678380</fullName>
    </submittedName>
</protein>
<dbReference type="PANTHER" id="PTHR22872">
    <property type="entry name" value="BTK-BINDING PROTEIN-RELATED"/>
    <property type="match status" value="1"/>
</dbReference>
<feature type="region of interest" description="Disordered" evidence="3">
    <location>
        <begin position="1319"/>
        <end position="1365"/>
    </location>
</feature>
<feature type="repeat" description="RCC1" evidence="2">
    <location>
        <begin position="1140"/>
        <end position="1191"/>
    </location>
</feature>
<feature type="repeat" description="RCC1" evidence="2">
    <location>
        <begin position="1192"/>
        <end position="1241"/>
    </location>
</feature>
<dbReference type="GeneID" id="108678380"/>
<proteinExistence type="predicted"/>
<evidence type="ECO:0000313" key="6">
    <source>
        <dbReference type="RefSeq" id="XP_018022274.2"/>
    </source>
</evidence>
<gene>
    <name evidence="6" type="primary">LOC108678380</name>
</gene>
<feature type="repeat" description="RCC1" evidence="2">
    <location>
        <begin position="970"/>
        <end position="1086"/>
    </location>
</feature>
<dbReference type="InterPro" id="IPR051625">
    <property type="entry name" value="Signaling_Regulatory_Domain"/>
</dbReference>
<dbReference type="PROSITE" id="PS50012">
    <property type="entry name" value="RCC1_3"/>
    <property type="match status" value="5"/>
</dbReference>
<dbReference type="OrthoDB" id="6356826at2759"/>
<dbReference type="PRINTS" id="PR00633">
    <property type="entry name" value="RCCNDNSATION"/>
</dbReference>
<organism evidence="5 6">
    <name type="scientific">Hyalella azteca</name>
    <name type="common">Amphipod</name>
    <dbReference type="NCBI Taxonomy" id="294128"/>
    <lineage>
        <taxon>Eukaryota</taxon>
        <taxon>Metazoa</taxon>
        <taxon>Ecdysozoa</taxon>
        <taxon>Arthropoda</taxon>
        <taxon>Crustacea</taxon>
        <taxon>Multicrustacea</taxon>
        <taxon>Malacostraca</taxon>
        <taxon>Eumalacostraca</taxon>
        <taxon>Peracarida</taxon>
        <taxon>Amphipoda</taxon>
        <taxon>Senticaudata</taxon>
        <taxon>Talitrida</taxon>
        <taxon>Talitroidea</taxon>
        <taxon>Hyalellidae</taxon>
        <taxon>Hyalella</taxon>
    </lineage>
</organism>
<evidence type="ECO:0000256" key="1">
    <source>
        <dbReference type="ARBA" id="ARBA00022737"/>
    </source>
</evidence>
<feature type="compositionally biased region" description="Polar residues" evidence="3">
    <location>
        <begin position="1940"/>
        <end position="1957"/>
    </location>
</feature>
<dbReference type="Gene3D" id="2.130.10.30">
    <property type="entry name" value="Regulator of chromosome condensation 1/beta-lactamase-inhibitor protein II"/>
    <property type="match status" value="2"/>
</dbReference>
<feature type="compositionally biased region" description="Polar residues" evidence="3">
    <location>
        <begin position="1285"/>
        <end position="1298"/>
    </location>
</feature>
<dbReference type="KEGG" id="hazt:108678380"/>
<feature type="repeat" description="RCC1" evidence="2">
    <location>
        <begin position="1086"/>
        <end position="1139"/>
    </location>
</feature>
<reference evidence="6" key="1">
    <citation type="submission" date="2025-08" db="UniProtKB">
        <authorList>
            <consortium name="RefSeq"/>
        </authorList>
    </citation>
    <scope>IDENTIFICATION</scope>
    <source>
        <tissue evidence="6">Whole organism</tissue>
    </source>
</reference>
<evidence type="ECO:0000259" key="4">
    <source>
        <dbReference type="Pfam" id="PF25390"/>
    </source>
</evidence>
<name>A0A8B7P7Y2_HYAAZ</name>
<dbReference type="Pfam" id="PF00415">
    <property type="entry name" value="RCC1"/>
    <property type="match status" value="1"/>
</dbReference>
<evidence type="ECO:0000256" key="3">
    <source>
        <dbReference type="SAM" id="MobiDB-lite"/>
    </source>
</evidence>
<dbReference type="InterPro" id="IPR058923">
    <property type="entry name" value="RCC1-like_dom"/>
</dbReference>
<keyword evidence="1" id="KW-0677">Repeat</keyword>
<feature type="repeat" description="RCC1" evidence="2">
    <location>
        <begin position="1452"/>
        <end position="1501"/>
    </location>
</feature>
<feature type="domain" description="RCC1-like" evidence="4">
    <location>
        <begin position="1058"/>
        <end position="1251"/>
    </location>
</feature>
<dbReference type="SUPFAM" id="SSF50985">
    <property type="entry name" value="RCC1/BLIP-II"/>
    <property type="match status" value="2"/>
</dbReference>
<accession>A0A8B7P7Y2</accession>
<dbReference type="Pfam" id="PF25390">
    <property type="entry name" value="WD40_RLD"/>
    <property type="match status" value="1"/>
</dbReference>
<dbReference type="InterPro" id="IPR000408">
    <property type="entry name" value="Reg_chr_condens"/>
</dbReference>
<dbReference type="InterPro" id="IPR009091">
    <property type="entry name" value="RCC1/BLIP-II"/>
</dbReference>
<dbReference type="RefSeq" id="XP_018022274.2">
    <property type="nucleotide sequence ID" value="XM_018166785.2"/>
</dbReference>
<dbReference type="Proteomes" id="UP000694843">
    <property type="component" value="Unplaced"/>
</dbReference>
<sequence length="1979" mass="211372">MDKKLFKLIEILGGLPEDEEIFISISFSAPRLSVVATTTSKGRVVVQRLREGELSCCVVPWTSDPLLLPNALAFSPTAEHLLIAVNNGSLYVLPLWSLWPESGAGSHRAGKPALPAEDVYPEHILDEVFTIPACGSRAKPSALVWWQPSGGDLQIAIIGTVLGELCMVELTTGREVGGTYITQPVASLALCSDNALDTTNLLIRDQSGHEFHLLLEHRSRRFLFPLELHEPDGGDGVYQPYGGDGGGGCLPEPLCSWLPERGDLIAAPQYSNSSYLISLHDTNRNTLKAAAASSAAAVPADCEAAGAVDVKGPKRDHVLEVVELPEQYKILRLLPFGAVNHIRESDSDLPETLQQEQEEDAQVDELLAGRKMTYAPSCLVVTNRGLCVLQLVESAEYVFMEHLVGCGKPEVAHRLAAVFSLDAALYEVAADARLREKKFASALVLYKHARFSHTRCALKLALYGLTTEFLSYAGKLLSGTPCTAEVSLEDKQELSTLSVVAFLGQLCALKESLSEAQAAYMKESRVGDSGLTIGNASNEESNGLIKSMEDLACVSKMKDAPLSKVQTEAAGLCDEEVQTKFSALSVAAENPKSATALADAQTIDGSQFIESGIKKMNEANEIHNLKGSSLQIVNGRDAEESVPGDVRLIEGAAIGAVGTSDVNNVTSNVDSVSVGHSQLSSQETSPVKSKISLSNSITNETTRGCLSSPTITPRKAAAHSAVNKTLQSEFVLTKFLVFLKRNPHYDPLYCLCLAVEAWRWEVVQYLCSARGLLLEKLCVLLDNCTLPLISRKSDNPWNCSTPFEENLTVSCFVDRDQETGYLHCLTDPMLRNVLMLKHRLAWKHYNKSLQLLPSLSLPLLLRLASLYDPSHPSLAAFLASPQVYTSCPYTQHCHLEAEQGPPSLRHVVHLFLSLLIRINALRGWRFAIDFVTALPAPAMPSHAIAGGDLLPRGKLLLCCGFSSSAAAFNGRLYCWGAAKGGVLGLGLTPRRIPAGDDNNADAHLRPQLKPSPLMAEIKALNEPDGPVCDSSPLSPRHAPDDAPAAAVGGAAACEELMEPLLVEGLAHKSVVAVACGRSHMLALTTSGVYGWGSNTYGEVGTGCPGSVLRPVLLCAPALLQSSVTALACGQYHSLALTSSGRVLSWGWGVHGQLGHGDVEDRNKPSLVTALRKRHVVGIAAGYAHSVCVDDKGCVYAWGCSVYGQCGTGNLDKITSPKGVSLPAPVTHLAAGYFHNLCVTTEGEIWFWGCNPTALKVQAHIQRRSRAAKTQEDAAEGQKNGETVPKTCTDTQGLDKTVDNKSTGLSNLVLCAHAAPNGSVPGAHGQQARQIPPLNLKPSGIKPSEKSESPAGSGIQDSPDVDANTSDRSCNDVLCVKDEATVHSPINGSKLSSEKHGRLWRVGEVSSSNTVPSCDPEDMAHLLPTLVPMPPNWGECKNLSAGAQHSALLTTRGELYTWGRNLCGQLGTGNRQESPRPTAVMKELVVTAVACGADCTLVADDSGQVWGFGSNFHSQLGGMAAKGAGGDKGQPVRVFTLKTAKRILKVPHSVHSNVEVPRPVPGLPSVAPEMPLEEDMRTSLQLERWLRELRFSEDVALTSGSPSPAAYGAEILQRALLNLHQHYDPTDVVDQLKAAGAHQAAGAVFCAQLDHASAMQCHLGAVFSTDSEDECGDRDKVALQVVQTYLDDLYGDGGDVAAVAPAAESALLYFQQRGRPLGLLEELLLLHFPALLPNLAVAILKDDGDDSLVSHLTPSFCLKLTAALNERISRDPKLRLPKSSQTQLLQTVVDPAVLRVSADTVMQAAASPSLVVFSCQHAFTPEDLKERELPELAAACANMEGIMGAAARQLLSCYLQDDDENSERQSVDHLTRGDVSDRSVDDIVTRSLGVVGTEVTGVVDGSDLPASNLQNVTPKNTNEIVVSNELGVELKDGSEREKSNKVFSKSSSDAQGEGTASCTPCPACALTELLGGVKPSDLSK</sequence>
<evidence type="ECO:0000256" key="2">
    <source>
        <dbReference type="PROSITE-ProRule" id="PRU00235"/>
    </source>
</evidence>
<feature type="region of interest" description="Disordered" evidence="3">
    <location>
        <begin position="1932"/>
        <end position="1957"/>
    </location>
</feature>
<dbReference type="PROSITE" id="PS00626">
    <property type="entry name" value="RCC1_2"/>
    <property type="match status" value="2"/>
</dbReference>
<feature type="region of interest" description="Disordered" evidence="3">
    <location>
        <begin position="1267"/>
        <end position="1298"/>
    </location>
</feature>